<reference evidence="1 2" key="1">
    <citation type="submission" date="2020-04" db="EMBL/GenBank/DDBJ databases">
        <title>Perkinsus olseni comparative genomics.</title>
        <authorList>
            <person name="Bogema D.R."/>
        </authorList>
    </citation>
    <scope>NUCLEOTIDE SEQUENCE [LARGE SCALE GENOMIC DNA]</scope>
    <source>
        <strain evidence="1">ATCC PRA-205</strain>
    </source>
</reference>
<comment type="caution">
    <text evidence="1">The sequence shown here is derived from an EMBL/GenBank/DDBJ whole genome shotgun (WGS) entry which is preliminary data.</text>
</comment>
<accession>A0A7J6SYQ1</accession>
<dbReference type="AlphaFoldDB" id="A0A7J6SYQ1"/>
<protein>
    <submittedName>
        <fullName evidence="1">Uncharacterized protein</fullName>
    </submittedName>
</protein>
<name>A0A7J6SYQ1_PEROL</name>
<organism evidence="1 2">
    <name type="scientific">Perkinsus olseni</name>
    <name type="common">Perkinsus atlanticus</name>
    <dbReference type="NCBI Taxonomy" id="32597"/>
    <lineage>
        <taxon>Eukaryota</taxon>
        <taxon>Sar</taxon>
        <taxon>Alveolata</taxon>
        <taxon>Perkinsozoa</taxon>
        <taxon>Perkinsea</taxon>
        <taxon>Perkinsida</taxon>
        <taxon>Perkinsidae</taxon>
        <taxon>Perkinsus</taxon>
    </lineage>
</organism>
<dbReference type="Proteomes" id="UP000574390">
    <property type="component" value="Unassembled WGS sequence"/>
</dbReference>
<evidence type="ECO:0000313" key="1">
    <source>
        <dbReference type="EMBL" id="KAF4737891.1"/>
    </source>
</evidence>
<gene>
    <name evidence="1" type="ORF">FOZ62_014383</name>
</gene>
<evidence type="ECO:0000313" key="2">
    <source>
        <dbReference type="Proteomes" id="UP000574390"/>
    </source>
</evidence>
<dbReference type="EMBL" id="JABANM010011326">
    <property type="protein sequence ID" value="KAF4737891.1"/>
    <property type="molecule type" value="Genomic_DNA"/>
</dbReference>
<proteinExistence type="predicted"/>
<sequence>MGEELLEVGDLASEGGLHELILMAGWTVAGDPKDHSRPSVAVGITEDNSAYHFVISGSIQGWYATEIEVEQQLEGSVHKGGLGFYFLVGDGRLLESLGDSSEAVKSIELLFTEMPEEVVEGLDVDVAFLDPRLRLSLKFPLMYSSHARSKDASVSTRLDG</sequence>
<feature type="non-terminal residue" evidence="1">
    <location>
        <position position="1"/>
    </location>
</feature>